<dbReference type="InterPro" id="IPR032387">
    <property type="entry name" value="ACAS_N"/>
</dbReference>
<protein>
    <submittedName>
        <fullName evidence="4">Acetoacetyl-CoA synthetase</fullName>
        <ecNumber evidence="4">6.2.1.16</ecNumber>
    </submittedName>
</protein>
<dbReference type="Pfam" id="PF00501">
    <property type="entry name" value="AMP-binding"/>
    <property type="match status" value="1"/>
</dbReference>
<name>A0A7W5ZJA7_9BACT</name>
<dbReference type="SUPFAM" id="SSF56801">
    <property type="entry name" value="Acetyl-CoA synthetase-like"/>
    <property type="match status" value="1"/>
</dbReference>
<evidence type="ECO:0000313" key="5">
    <source>
        <dbReference type="Proteomes" id="UP000541352"/>
    </source>
</evidence>
<proteinExistence type="inferred from homology"/>
<reference evidence="4 5" key="1">
    <citation type="submission" date="2020-08" db="EMBL/GenBank/DDBJ databases">
        <title>Genomic Encyclopedia of Type Strains, Phase IV (KMG-IV): sequencing the most valuable type-strain genomes for metagenomic binning, comparative biology and taxonomic classification.</title>
        <authorList>
            <person name="Goeker M."/>
        </authorList>
    </citation>
    <scope>NUCLEOTIDE SEQUENCE [LARGE SCALE GENOMIC DNA]</scope>
    <source>
        <strain evidence="4 5">DSM 17976</strain>
    </source>
</reference>
<accession>A0A7W5ZJA7</accession>
<keyword evidence="4" id="KW-0436">Ligase</keyword>
<dbReference type="Pfam" id="PF16177">
    <property type="entry name" value="ACAS_N"/>
    <property type="match status" value="1"/>
</dbReference>
<comment type="caution">
    <text evidence="4">The sequence shown here is derived from an EMBL/GenBank/DDBJ whole genome shotgun (WGS) entry which is preliminary data.</text>
</comment>
<gene>
    <name evidence="4" type="ORF">FHS57_002166</name>
</gene>
<evidence type="ECO:0000256" key="1">
    <source>
        <dbReference type="ARBA" id="ARBA00006432"/>
    </source>
</evidence>
<dbReference type="PANTHER" id="PTHR42921">
    <property type="entry name" value="ACETOACETYL-COA SYNTHETASE"/>
    <property type="match status" value="1"/>
</dbReference>
<dbReference type="InterPro" id="IPR042099">
    <property type="entry name" value="ANL_N_sf"/>
</dbReference>
<dbReference type="Proteomes" id="UP000541352">
    <property type="component" value="Unassembled WGS sequence"/>
</dbReference>
<dbReference type="PANTHER" id="PTHR42921:SF1">
    <property type="entry name" value="ACETOACETYL-COA SYNTHETASE"/>
    <property type="match status" value="1"/>
</dbReference>
<dbReference type="AlphaFoldDB" id="A0A7W5ZJA7"/>
<dbReference type="InterPro" id="IPR000873">
    <property type="entry name" value="AMP-dep_synth/lig_dom"/>
</dbReference>
<dbReference type="EMBL" id="JACIBY010000004">
    <property type="protein sequence ID" value="MBB3838161.1"/>
    <property type="molecule type" value="Genomic_DNA"/>
</dbReference>
<comment type="similarity">
    <text evidence="1">Belongs to the ATP-dependent AMP-binding enzyme family.</text>
</comment>
<feature type="domain" description="Acetyl-coenzyme A synthetase N-terminal" evidence="3">
    <location>
        <begin position="42"/>
        <end position="99"/>
    </location>
</feature>
<keyword evidence="5" id="KW-1185">Reference proteome</keyword>
<dbReference type="EC" id="6.2.1.16" evidence="4"/>
<feature type="domain" description="AMP-dependent synthetase/ligase" evidence="2">
    <location>
        <begin position="104"/>
        <end position="207"/>
    </location>
</feature>
<evidence type="ECO:0000259" key="3">
    <source>
        <dbReference type="Pfam" id="PF16177"/>
    </source>
</evidence>
<evidence type="ECO:0000259" key="2">
    <source>
        <dbReference type="Pfam" id="PF00501"/>
    </source>
</evidence>
<dbReference type="Gene3D" id="3.40.50.12780">
    <property type="entry name" value="N-terminal domain of ligase-like"/>
    <property type="match status" value="1"/>
</dbReference>
<evidence type="ECO:0000313" key="4">
    <source>
        <dbReference type="EMBL" id="MBB3838161.1"/>
    </source>
</evidence>
<dbReference type="RefSeq" id="WP_183973348.1">
    <property type="nucleotide sequence ID" value="NZ_JACIBY010000004.1"/>
</dbReference>
<sequence>MILDRVPLKPLWAPSRSVVEQSNLKKFQNWLFVKKGLYFRDYHDLWDWSVTDIEDFWECIWSFCDIKTHSLYWDVVVTDKKELAKTQWFTGATINYAEHIFRHKNSNKPAFLYQSEGEPLREFSWRDLEKQVASVAAYLRQVGVSKGDHVMGILPNTPQSVVAFLATHAIGAIWSIFSPETDAKILNDRARTLSPKVVFVHSSATFKSTTKTVWVTPTGEDDLHAETWTSVLKTPSTLLEFTHVPFGHPLWVSFPSFTPVTHSTGGTLLEHLRLLTIHQNFKQGDRVLWHDSSPSTAWQFSLSTLLTGAIPVFYDAPVSGSKGSLWESIDKNKINHFGCTAAFLTTIKSTPLPSYKFNALQSITTFDGPLSAEEFEWVYQQVKKDVWLVALGTHPYLGSSLVGGCPTLPVFAGEAQCVLLGCKSTKYPEKSQLIRQAWDNDLLAQPLPSLPYMT</sequence>
<organism evidence="4 5">
    <name type="scientific">Runella defluvii</name>
    <dbReference type="NCBI Taxonomy" id="370973"/>
    <lineage>
        <taxon>Bacteria</taxon>
        <taxon>Pseudomonadati</taxon>
        <taxon>Bacteroidota</taxon>
        <taxon>Cytophagia</taxon>
        <taxon>Cytophagales</taxon>
        <taxon>Spirosomataceae</taxon>
        <taxon>Runella</taxon>
    </lineage>
</organism>
<dbReference type="GO" id="GO:0030729">
    <property type="term" value="F:acetoacetate-CoA ligase activity"/>
    <property type="evidence" value="ECO:0007669"/>
    <property type="project" value="UniProtKB-EC"/>
</dbReference>